<organism evidence="1 2">
    <name type="scientific">Roseobacter fucihabitans</name>
    <dbReference type="NCBI Taxonomy" id="1537242"/>
    <lineage>
        <taxon>Bacteria</taxon>
        <taxon>Pseudomonadati</taxon>
        <taxon>Pseudomonadota</taxon>
        <taxon>Alphaproteobacteria</taxon>
        <taxon>Rhodobacterales</taxon>
        <taxon>Roseobacteraceae</taxon>
        <taxon>Roseobacter</taxon>
    </lineage>
</organism>
<name>A0ABZ2BPY9_9RHOB</name>
<dbReference type="Proteomes" id="UP001318682">
    <property type="component" value="Chromosome"/>
</dbReference>
<evidence type="ECO:0000313" key="1">
    <source>
        <dbReference type="EMBL" id="WVX48049.1"/>
    </source>
</evidence>
<reference evidence="2" key="2">
    <citation type="submission" date="2024-01" db="EMBL/GenBank/DDBJ databases">
        <title>Roseobacter fucihabitans sp. nov., isolated from the brown alga Fucus spiralis.</title>
        <authorList>
            <person name="Hahnke S."/>
            <person name="Berger M."/>
            <person name="Schlingloff A."/>
            <person name="Athale I."/>
            <person name="Neumann-Schaal M."/>
            <person name="Adenaya A."/>
            <person name="Poehlein A."/>
            <person name="Daniel R."/>
            <person name="Pertersen J."/>
            <person name="Brinkhoff T."/>
        </authorList>
    </citation>
    <scope>NUCLEOTIDE SEQUENCE [LARGE SCALE GENOMIC DNA]</scope>
    <source>
        <strain evidence="2">B14</strain>
    </source>
</reference>
<accession>A0ABZ2BPY9</accession>
<protein>
    <recommendedName>
        <fullName evidence="3">ABC transporter ATP-binding protein</fullName>
    </recommendedName>
</protein>
<sequence>MSALPEVDGVTVSFNGFRAISSLSIQFAEAE</sequence>
<keyword evidence="2" id="KW-1185">Reference proteome</keyword>
<evidence type="ECO:0000313" key="2">
    <source>
        <dbReference type="Proteomes" id="UP001318682"/>
    </source>
</evidence>
<gene>
    <name evidence="1" type="ORF">ROLI_011270</name>
</gene>
<proteinExistence type="predicted"/>
<dbReference type="EMBL" id="CP143423">
    <property type="protein sequence ID" value="WVX48049.1"/>
    <property type="molecule type" value="Genomic_DNA"/>
</dbReference>
<reference evidence="1 2" key="1">
    <citation type="submission" date="2015-07" db="EMBL/GenBank/DDBJ databases">
        <authorList>
            <person name="Voget S."/>
            <person name="Dogs M."/>
            <person name="Brinkhoff T.H."/>
            <person name="Daniel R."/>
        </authorList>
    </citation>
    <scope>NUCLEOTIDE SEQUENCE [LARGE SCALE GENOMIC DNA]</scope>
    <source>
        <strain evidence="1 2">B14</strain>
    </source>
</reference>
<evidence type="ECO:0008006" key="3">
    <source>
        <dbReference type="Google" id="ProtNLM"/>
    </source>
</evidence>